<accession>A0AA36IHW2</accession>
<keyword evidence="2 3" id="KW-0040">ANK repeat</keyword>
<feature type="repeat" description="ANK" evidence="3">
    <location>
        <begin position="213"/>
        <end position="245"/>
    </location>
</feature>
<dbReference type="InterPro" id="IPR050776">
    <property type="entry name" value="Ank_Repeat/CDKN_Inhibitor"/>
</dbReference>
<dbReference type="InterPro" id="IPR036770">
    <property type="entry name" value="Ankyrin_rpt-contain_sf"/>
</dbReference>
<dbReference type="PROSITE" id="PS50088">
    <property type="entry name" value="ANK_REPEAT"/>
    <property type="match status" value="6"/>
</dbReference>
<dbReference type="SUPFAM" id="SSF48403">
    <property type="entry name" value="Ankyrin repeat"/>
    <property type="match status" value="1"/>
</dbReference>
<gene>
    <name evidence="4" type="ORF">EVOR1521_LOCUS13167</name>
</gene>
<dbReference type="PRINTS" id="PR01415">
    <property type="entry name" value="ANKYRIN"/>
</dbReference>
<dbReference type="AlphaFoldDB" id="A0AA36IHW2"/>
<proteinExistence type="predicted"/>
<dbReference type="SMART" id="SM00248">
    <property type="entry name" value="ANK"/>
    <property type="match status" value="8"/>
</dbReference>
<protein>
    <submittedName>
        <fullName evidence="4">Uncharacterized protein</fullName>
    </submittedName>
</protein>
<feature type="repeat" description="ANK" evidence="3">
    <location>
        <begin position="180"/>
        <end position="212"/>
    </location>
</feature>
<dbReference type="PANTHER" id="PTHR24201:SF15">
    <property type="entry name" value="ANKYRIN REPEAT DOMAIN-CONTAINING PROTEIN 66"/>
    <property type="match status" value="1"/>
</dbReference>
<dbReference type="PANTHER" id="PTHR24201">
    <property type="entry name" value="ANK_REP_REGION DOMAIN-CONTAINING PROTEIN"/>
    <property type="match status" value="1"/>
</dbReference>
<dbReference type="Pfam" id="PF12796">
    <property type="entry name" value="Ank_2"/>
    <property type="match status" value="2"/>
</dbReference>
<evidence type="ECO:0000256" key="3">
    <source>
        <dbReference type="PROSITE-ProRule" id="PRU00023"/>
    </source>
</evidence>
<organism evidence="4 5">
    <name type="scientific">Effrenium voratum</name>
    <dbReference type="NCBI Taxonomy" id="2562239"/>
    <lineage>
        <taxon>Eukaryota</taxon>
        <taxon>Sar</taxon>
        <taxon>Alveolata</taxon>
        <taxon>Dinophyceae</taxon>
        <taxon>Suessiales</taxon>
        <taxon>Symbiodiniaceae</taxon>
        <taxon>Effrenium</taxon>
    </lineage>
</organism>
<evidence type="ECO:0000256" key="1">
    <source>
        <dbReference type="ARBA" id="ARBA00022737"/>
    </source>
</evidence>
<dbReference type="Gene3D" id="1.25.40.20">
    <property type="entry name" value="Ankyrin repeat-containing domain"/>
    <property type="match status" value="4"/>
</dbReference>
<feature type="repeat" description="ANK" evidence="3">
    <location>
        <begin position="114"/>
        <end position="146"/>
    </location>
</feature>
<evidence type="ECO:0000313" key="4">
    <source>
        <dbReference type="EMBL" id="CAJ1387011.1"/>
    </source>
</evidence>
<feature type="repeat" description="ANK" evidence="3">
    <location>
        <begin position="147"/>
        <end position="179"/>
    </location>
</feature>
<reference evidence="4" key="1">
    <citation type="submission" date="2023-08" db="EMBL/GenBank/DDBJ databases">
        <authorList>
            <person name="Chen Y."/>
            <person name="Shah S."/>
            <person name="Dougan E. K."/>
            <person name="Thang M."/>
            <person name="Chan C."/>
        </authorList>
    </citation>
    <scope>NUCLEOTIDE SEQUENCE</scope>
</reference>
<dbReference type="Pfam" id="PF00023">
    <property type="entry name" value="Ank"/>
    <property type="match status" value="2"/>
</dbReference>
<evidence type="ECO:0000313" key="5">
    <source>
        <dbReference type="Proteomes" id="UP001178507"/>
    </source>
</evidence>
<sequence length="364" mass="38597">MLNFRQLALAGDAGMLAPQSSWDNAGCLTAIKRQYVEAATDEADCLTTCIDLLHAAARGDVQHVIELLEKPHDPNAADRIRHVTPLFDAAASGHLEVVRCLLAAGADKEKADNDGATPLHIAAWWGHQAVAQCLLDAGADKEKADNAGESALHLAAVQGHPTVVQCLLDAGADKEKADNAGRSPLHLAAFMDRQAVAQCLLDACVDKEKAENAGRSPLHIASLQGHLAVVQCLLDAGADKEKADNGARTPLHLAALMDRQAVVQCLLDEGADKEKADKNGTTALFFAAFRGHLAVVHKASCKPGVPERISKGKHPSQFDLGGRAVLAHAQVVKRCLCLKPEGRGTAVELPGLLEPFWQRAATRC</sequence>
<comment type="caution">
    <text evidence="4">The sequence shown here is derived from an EMBL/GenBank/DDBJ whole genome shotgun (WGS) entry which is preliminary data.</text>
</comment>
<feature type="repeat" description="ANK" evidence="3">
    <location>
        <begin position="246"/>
        <end position="278"/>
    </location>
</feature>
<keyword evidence="5" id="KW-1185">Reference proteome</keyword>
<name>A0AA36IHW2_9DINO</name>
<dbReference type="Proteomes" id="UP001178507">
    <property type="component" value="Unassembled WGS sequence"/>
</dbReference>
<evidence type="ECO:0000256" key="2">
    <source>
        <dbReference type="ARBA" id="ARBA00023043"/>
    </source>
</evidence>
<dbReference type="EMBL" id="CAUJNA010001446">
    <property type="protein sequence ID" value="CAJ1387011.1"/>
    <property type="molecule type" value="Genomic_DNA"/>
</dbReference>
<dbReference type="PROSITE" id="PS50297">
    <property type="entry name" value="ANK_REP_REGION"/>
    <property type="match status" value="5"/>
</dbReference>
<feature type="repeat" description="ANK" evidence="3">
    <location>
        <begin position="81"/>
        <end position="113"/>
    </location>
</feature>
<keyword evidence="1" id="KW-0677">Repeat</keyword>
<dbReference type="InterPro" id="IPR002110">
    <property type="entry name" value="Ankyrin_rpt"/>
</dbReference>